<comment type="caution">
    <text evidence="1">The sequence shown here is derived from an EMBL/GenBank/DDBJ whole genome shotgun (WGS) entry which is preliminary data.</text>
</comment>
<accession>A0A9N7YZM5</accession>
<keyword evidence="2" id="KW-1185">Reference proteome</keyword>
<dbReference type="EMBL" id="CADEAL010003301">
    <property type="protein sequence ID" value="CAB1444135.1"/>
    <property type="molecule type" value="Genomic_DNA"/>
</dbReference>
<dbReference type="AlphaFoldDB" id="A0A9N7YZM5"/>
<proteinExistence type="predicted"/>
<protein>
    <submittedName>
        <fullName evidence="1">Uncharacterized protein</fullName>
    </submittedName>
</protein>
<name>A0A9N7YZM5_PLEPL</name>
<organism evidence="1 2">
    <name type="scientific">Pleuronectes platessa</name>
    <name type="common">European plaice</name>
    <dbReference type="NCBI Taxonomy" id="8262"/>
    <lineage>
        <taxon>Eukaryota</taxon>
        <taxon>Metazoa</taxon>
        <taxon>Chordata</taxon>
        <taxon>Craniata</taxon>
        <taxon>Vertebrata</taxon>
        <taxon>Euteleostomi</taxon>
        <taxon>Actinopterygii</taxon>
        <taxon>Neopterygii</taxon>
        <taxon>Teleostei</taxon>
        <taxon>Neoteleostei</taxon>
        <taxon>Acanthomorphata</taxon>
        <taxon>Carangaria</taxon>
        <taxon>Pleuronectiformes</taxon>
        <taxon>Pleuronectoidei</taxon>
        <taxon>Pleuronectidae</taxon>
        <taxon>Pleuronectes</taxon>
    </lineage>
</organism>
<reference evidence="1" key="1">
    <citation type="submission" date="2020-03" db="EMBL/GenBank/DDBJ databases">
        <authorList>
            <person name="Weist P."/>
        </authorList>
    </citation>
    <scope>NUCLEOTIDE SEQUENCE</scope>
</reference>
<dbReference type="Proteomes" id="UP001153269">
    <property type="component" value="Unassembled WGS sequence"/>
</dbReference>
<sequence>MMCGVDDMPQDDVRRTMMCSARGSALQDDVRRARVMMCPQEDHCAHRPAAHIIVRRASSCGALHPRAHIGTLRPAAHIVLRHTSSSCGALHPHHPAAHIKGGGLDLLELEAKAGSHFSRCAH</sequence>
<evidence type="ECO:0000313" key="2">
    <source>
        <dbReference type="Proteomes" id="UP001153269"/>
    </source>
</evidence>
<evidence type="ECO:0000313" key="1">
    <source>
        <dbReference type="EMBL" id="CAB1444135.1"/>
    </source>
</evidence>
<gene>
    <name evidence="1" type="ORF">PLEPLA_LOCUS31851</name>
</gene>